<dbReference type="PANTHER" id="PTHR24379">
    <property type="entry name" value="KRAB AND ZINC FINGER DOMAIN-CONTAINING"/>
    <property type="match status" value="1"/>
</dbReference>
<dbReference type="Pfam" id="PF07776">
    <property type="entry name" value="zf-AD"/>
    <property type="match status" value="1"/>
</dbReference>
<keyword evidence="2" id="KW-0677">Repeat</keyword>
<dbReference type="SMART" id="SM00868">
    <property type="entry name" value="zf-AD"/>
    <property type="match status" value="1"/>
</dbReference>
<name>A0A8S1AZV5_ARCPL</name>
<keyword evidence="1 6" id="KW-0479">Metal-binding</keyword>
<dbReference type="PROSITE" id="PS50157">
    <property type="entry name" value="ZINC_FINGER_C2H2_2"/>
    <property type="match status" value="4"/>
</dbReference>
<dbReference type="PROSITE" id="PS00028">
    <property type="entry name" value="ZINC_FINGER_C2H2_1"/>
    <property type="match status" value="3"/>
</dbReference>
<evidence type="ECO:0000259" key="9">
    <source>
        <dbReference type="PROSITE" id="PS51915"/>
    </source>
</evidence>
<keyword evidence="3 5" id="KW-0863">Zinc-finger</keyword>
<evidence type="ECO:0000313" key="10">
    <source>
        <dbReference type="EMBL" id="CAB3252367.1"/>
    </source>
</evidence>
<feature type="domain" description="ZAD" evidence="9">
    <location>
        <begin position="4"/>
        <end position="78"/>
    </location>
</feature>
<comment type="caution">
    <text evidence="10">The sequence shown here is derived from an EMBL/GenBank/DDBJ whole genome shotgun (WGS) entry which is preliminary data.</text>
</comment>
<feature type="binding site" evidence="6">
    <location>
        <position position="6"/>
    </location>
    <ligand>
        <name>Zn(2+)</name>
        <dbReference type="ChEBI" id="CHEBI:29105"/>
    </ligand>
</feature>
<feature type="region of interest" description="Disordered" evidence="7">
    <location>
        <begin position="108"/>
        <end position="140"/>
    </location>
</feature>
<organism evidence="10 11">
    <name type="scientific">Arctia plantaginis</name>
    <name type="common">Wood tiger moth</name>
    <name type="synonym">Phalaena plantaginis</name>
    <dbReference type="NCBI Taxonomy" id="874455"/>
    <lineage>
        <taxon>Eukaryota</taxon>
        <taxon>Metazoa</taxon>
        <taxon>Ecdysozoa</taxon>
        <taxon>Arthropoda</taxon>
        <taxon>Hexapoda</taxon>
        <taxon>Insecta</taxon>
        <taxon>Pterygota</taxon>
        <taxon>Neoptera</taxon>
        <taxon>Endopterygota</taxon>
        <taxon>Lepidoptera</taxon>
        <taxon>Glossata</taxon>
        <taxon>Ditrysia</taxon>
        <taxon>Noctuoidea</taxon>
        <taxon>Erebidae</taxon>
        <taxon>Arctiinae</taxon>
        <taxon>Arctia</taxon>
    </lineage>
</organism>
<sequence length="335" mass="38614">MNETLCRLCLSRESLTPLFKNSELIDERSSNLFITTGLTIKNNDGLPQHICEICTNTVDTALQLRKRSYLSEQELLNLGYRRNHDPIIKEEDLIQEKTYKENKCNDFSEDNESFTETKDESNTSDANIAETKWPTKRTVKKPSKKEQRQIYLNMVEGELGPKGPVTCKICKVTVSKWACFLSHAKLHLGFKFVCEFCGKSFISTTKLNRHCRSHHGMKKELKCKHCSYLALDNAQLKLHVRRVHTGERPYVCDVCASSYHSRRCLVQHLESHTTVANVQCDTCPQVFKSQRALSRHRYSAHAHSRIACPHCSRIYTRKYLSVHISRHHTDVDKGS</sequence>
<evidence type="ECO:0000256" key="6">
    <source>
        <dbReference type="PROSITE-ProRule" id="PRU01263"/>
    </source>
</evidence>
<dbReference type="InterPro" id="IPR012934">
    <property type="entry name" value="Znf_AD"/>
</dbReference>
<proteinExistence type="predicted"/>
<dbReference type="GO" id="GO:0008270">
    <property type="term" value="F:zinc ion binding"/>
    <property type="evidence" value="ECO:0007669"/>
    <property type="project" value="UniProtKB-UniRule"/>
</dbReference>
<evidence type="ECO:0000259" key="8">
    <source>
        <dbReference type="PROSITE" id="PS50157"/>
    </source>
</evidence>
<evidence type="ECO:0000256" key="4">
    <source>
        <dbReference type="ARBA" id="ARBA00022833"/>
    </source>
</evidence>
<dbReference type="Gene3D" id="3.30.160.60">
    <property type="entry name" value="Classic Zinc Finger"/>
    <property type="match status" value="3"/>
</dbReference>
<dbReference type="EMBL" id="CADEBC010000555">
    <property type="protein sequence ID" value="CAB3252367.1"/>
    <property type="molecule type" value="Genomic_DNA"/>
</dbReference>
<keyword evidence="4 6" id="KW-0862">Zinc</keyword>
<evidence type="ECO:0000256" key="2">
    <source>
        <dbReference type="ARBA" id="ARBA00022737"/>
    </source>
</evidence>
<keyword evidence="11" id="KW-1185">Reference proteome</keyword>
<evidence type="ECO:0000256" key="5">
    <source>
        <dbReference type="PROSITE-ProRule" id="PRU00042"/>
    </source>
</evidence>
<dbReference type="Gene3D" id="3.40.1800.20">
    <property type="match status" value="1"/>
</dbReference>
<reference evidence="10 11" key="1">
    <citation type="submission" date="2020-04" db="EMBL/GenBank/DDBJ databases">
        <authorList>
            <person name="Wallbank WR R."/>
            <person name="Pardo Diaz C."/>
            <person name="Kozak K."/>
            <person name="Martin S."/>
            <person name="Jiggins C."/>
            <person name="Moest M."/>
            <person name="Warren A I."/>
            <person name="Byers J.R.P. K."/>
            <person name="Montejo-Kovacevich G."/>
            <person name="Yen C E."/>
        </authorList>
    </citation>
    <scope>NUCLEOTIDE SEQUENCE [LARGE SCALE GENOMIC DNA]</scope>
</reference>
<dbReference type="FunFam" id="3.30.160.60:FF:000446">
    <property type="entry name" value="Zinc finger protein"/>
    <property type="match status" value="1"/>
</dbReference>
<feature type="binding site" evidence="6">
    <location>
        <position position="54"/>
    </location>
    <ligand>
        <name>Zn(2+)</name>
        <dbReference type="ChEBI" id="CHEBI:29105"/>
    </ligand>
</feature>
<dbReference type="GO" id="GO:0005634">
    <property type="term" value="C:nucleus"/>
    <property type="evidence" value="ECO:0007669"/>
    <property type="project" value="InterPro"/>
</dbReference>
<dbReference type="Pfam" id="PF00096">
    <property type="entry name" value="zf-C2H2"/>
    <property type="match status" value="1"/>
</dbReference>
<dbReference type="InterPro" id="IPR013087">
    <property type="entry name" value="Znf_C2H2_type"/>
</dbReference>
<dbReference type="SUPFAM" id="SSF57716">
    <property type="entry name" value="Glucocorticoid receptor-like (DNA-binding domain)"/>
    <property type="match status" value="1"/>
</dbReference>
<feature type="domain" description="C2H2-type" evidence="8">
    <location>
        <begin position="192"/>
        <end position="219"/>
    </location>
</feature>
<dbReference type="AlphaFoldDB" id="A0A8S1AZV5"/>
<feature type="domain" description="C2H2-type" evidence="8">
    <location>
        <begin position="250"/>
        <end position="273"/>
    </location>
</feature>
<evidence type="ECO:0000313" key="11">
    <source>
        <dbReference type="Proteomes" id="UP000494106"/>
    </source>
</evidence>
<dbReference type="SUPFAM" id="SSF57667">
    <property type="entry name" value="beta-beta-alpha zinc fingers"/>
    <property type="match status" value="3"/>
</dbReference>
<gene>
    <name evidence="10" type="ORF">APLA_LOCUS13482</name>
</gene>
<dbReference type="SMART" id="SM00355">
    <property type="entry name" value="ZnF_C2H2"/>
    <property type="match status" value="6"/>
</dbReference>
<feature type="binding site" evidence="6">
    <location>
        <position position="9"/>
    </location>
    <ligand>
        <name>Zn(2+)</name>
        <dbReference type="ChEBI" id="CHEBI:29105"/>
    </ligand>
</feature>
<dbReference type="OrthoDB" id="8922241at2759"/>
<feature type="domain" description="C2H2-type" evidence="8">
    <location>
        <begin position="278"/>
        <end position="306"/>
    </location>
</feature>
<dbReference type="Pfam" id="PF13894">
    <property type="entry name" value="zf-C2H2_4"/>
    <property type="match status" value="1"/>
</dbReference>
<evidence type="ECO:0000256" key="7">
    <source>
        <dbReference type="SAM" id="MobiDB-lite"/>
    </source>
</evidence>
<feature type="domain" description="C2H2-type" evidence="8">
    <location>
        <begin position="221"/>
        <end position="249"/>
    </location>
</feature>
<evidence type="ECO:0000256" key="1">
    <source>
        <dbReference type="ARBA" id="ARBA00022723"/>
    </source>
</evidence>
<feature type="binding site" evidence="6">
    <location>
        <position position="51"/>
    </location>
    <ligand>
        <name>Zn(2+)</name>
        <dbReference type="ChEBI" id="CHEBI:29105"/>
    </ligand>
</feature>
<dbReference type="Proteomes" id="UP000494106">
    <property type="component" value="Unassembled WGS sequence"/>
</dbReference>
<dbReference type="PANTHER" id="PTHR24379:SF121">
    <property type="entry name" value="C2H2-TYPE DOMAIN-CONTAINING PROTEIN"/>
    <property type="match status" value="1"/>
</dbReference>
<dbReference type="InterPro" id="IPR036236">
    <property type="entry name" value="Znf_C2H2_sf"/>
</dbReference>
<dbReference type="PROSITE" id="PS51915">
    <property type="entry name" value="ZAD"/>
    <property type="match status" value="1"/>
</dbReference>
<accession>A0A8S1AZV5</accession>
<protein>
    <submittedName>
        <fullName evidence="10">Uncharacterized protein</fullName>
    </submittedName>
</protein>
<evidence type="ECO:0000256" key="3">
    <source>
        <dbReference type="ARBA" id="ARBA00022771"/>
    </source>
</evidence>